<sequence>MDNASPSQPPDRERVWHSAQPPPVQPATSRSLSLSLHLPPMSWRAIPSPREFPHTAGTPPPPPTPVVFSHFSDASPSNSLYPQQRLQPPSAINHNANHLPPPSHSLDQYAAVAAPPPPIHNDHQDHTNSWYPAAPPHHHQHPQQPRQLLPPPTSAPSFPLSNVDYAFQPLVNWDEPQQLSHHLPQQLHQAQQRQYAAYGNGDGSSGFDRMGWDVEQDSVRGSRSSSTPRSSFGSQDAYMPFESPPSFAEQDPSSLQHRIKDTDGVGSSGASLSSNASGYPLGSAGVVGLGFEPSWEAVLNPPSPKLESVLTSLDSLDCDSTAAPSSVHSPDHPATRRPRTKSFPTYPTESSADSIPPTAKSHQFPEPSPVSTHIYPALAAASWQAVPPPQQPRVSHSKRKALEVETACRTCRASLGVVVFHGAADAQLGGAEVFMTCLACHRAAIPAPGPGIFAIPVTASTAATAPPSNIPTPLSTATGPSRRKRTRASDRALSCDCCKREIAVGVIGDRPTPPTPAAAVASTTAPASAPPTQPLSPSEDPESAHSGYDIVCPPCRVRYALCTQCGGGGGRTRAGKWRATEVFIGGRRTCSLSHVRLGKASVDLCTWNMGEELKDREERDFVRNEVIKLYLDRFLARYAVPEVRTFWGAGFWSGVWSVRWYSVGDTGGNTLDPLMRGYSLF</sequence>
<feature type="compositionally biased region" description="Polar residues" evidence="1">
    <location>
        <begin position="72"/>
        <end position="96"/>
    </location>
</feature>
<feature type="compositionally biased region" description="Low complexity" evidence="1">
    <location>
        <begin position="29"/>
        <end position="38"/>
    </location>
</feature>
<accession>A0A4P9WAQ2</accession>
<feature type="compositionally biased region" description="Low complexity" evidence="1">
    <location>
        <begin position="219"/>
        <end position="234"/>
    </location>
</feature>
<proteinExistence type="predicted"/>
<reference evidence="3" key="1">
    <citation type="journal article" date="2018" name="Nat. Microbiol.">
        <title>Leveraging single-cell genomics to expand the fungal tree of life.</title>
        <authorList>
            <person name="Ahrendt S.R."/>
            <person name="Quandt C.A."/>
            <person name="Ciobanu D."/>
            <person name="Clum A."/>
            <person name="Salamov A."/>
            <person name="Andreopoulos B."/>
            <person name="Cheng J.F."/>
            <person name="Woyke T."/>
            <person name="Pelin A."/>
            <person name="Henrissat B."/>
            <person name="Reynolds N.K."/>
            <person name="Benny G.L."/>
            <person name="Smith M.E."/>
            <person name="James T.Y."/>
            <person name="Grigoriev I.V."/>
        </authorList>
    </citation>
    <scope>NUCLEOTIDE SEQUENCE [LARGE SCALE GENOMIC DNA]</scope>
</reference>
<dbReference type="OrthoDB" id="2129662at2759"/>
<feature type="compositionally biased region" description="Low complexity" evidence="1">
    <location>
        <begin position="181"/>
        <end position="197"/>
    </location>
</feature>
<dbReference type="AlphaFoldDB" id="A0A4P9WAQ2"/>
<feature type="region of interest" description="Disordered" evidence="1">
    <location>
        <begin position="508"/>
        <end position="545"/>
    </location>
</feature>
<name>A0A4P9WAQ2_9FUNG</name>
<dbReference type="EMBL" id="KZ996034">
    <property type="protein sequence ID" value="RKO89534.1"/>
    <property type="molecule type" value="Genomic_DNA"/>
</dbReference>
<feature type="compositionally biased region" description="Polar residues" evidence="1">
    <location>
        <begin position="342"/>
        <end position="353"/>
    </location>
</feature>
<protein>
    <submittedName>
        <fullName evidence="2">Uncharacterized protein</fullName>
    </submittedName>
</protein>
<feature type="region of interest" description="Disordered" evidence="1">
    <location>
        <begin position="1"/>
        <end position="157"/>
    </location>
</feature>
<keyword evidence="3" id="KW-1185">Reference proteome</keyword>
<feature type="compositionally biased region" description="Low complexity" evidence="1">
    <location>
        <begin position="464"/>
        <end position="473"/>
    </location>
</feature>
<evidence type="ECO:0000313" key="2">
    <source>
        <dbReference type="EMBL" id="RKO89534.1"/>
    </source>
</evidence>
<organism evidence="2 3">
    <name type="scientific">Blyttiomyces helicus</name>
    <dbReference type="NCBI Taxonomy" id="388810"/>
    <lineage>
        <taxon>Eukaryota</taxon>
        <taxon>Fungi</taxon>
        <taxon>Fungi incertae sedis</taxon>
        <taxon>Chytridiomycota</taxon>
        <taxon>Chytridiomycota incertae sedis</taxon>
        <taxon>Chytridiomycetes</taxon>
        <taxon>Chytridiomycetes incertae sedis</taxon>
        <taxon>Blyttiomyces</taxon>
    </lineage>
</organism>
<evidence type="ECO:0000256" key="1">
    <source>
        <dbReference type="SAM" id="MobiDB-lite"/>
    </source>
</evidence>
<feature type="region of interest" description="Disordered" evidence="1">
    <location>
        <begin position="181"/>
        <end position="276"/>
    </location>
</feature>
<gene>
    <name evidence="2" type="ORF">BDK51DRAFT_39835</name>
</gene>
<feature type="region of interest" description="Disordered" evidence="1">
    <location>
        <begin position="319"/>
        <end position="368"/>
    </location>
</feature>
<feature type="region of interest" description="Disordered" evidence="1">
    <location>
        <begin position="464"/>
        <end position="488"/>
    </location>
</feature>
<feature type="compositionally biased region" description="Low complexity" evidence="1">
    <location>
        <begin position="517"/>
        <end position="527"/>
    </location>
</feature>
<evidence type="ECO:0000313" key="3">
    <source>
        <dbReference type="Proteomes" id="UP000269721"/>
    </source>
</evidence>
<dbReference type="Proteomes" id="UP000269721">
    <property type="component" value="Unassembled WGS sequence"/>
</dbReference>
<feature type="compositionally biased region" description="Low complexity" evidence="1">
    <location>
        <begin position="264"/>
        <end position="276"/>
    </location>
</feature>